<evidence type="ECO:0008006" key="9">
    <source>
        <dbReference type="Google" id="ProtNLM"/>
    </source>
</evidence>
<organism evidence="7 8">
    <name type="scientific">Dentipellis fragilis</name>
    <dbReference type="NCBI Taxonomy" id="205917"/>
    <lineage>
        <taxon>Eukaryota</taxon>
        <taxon>Fungi</taxon>
        <taxon>Dikarya</taxon>
        <taxon>Basidiomycota</taxon>
        <taxon>Agaricomycotina</taxon>
        <taxon>Agaricomycetes</taxon>
        <taxon>Russulales</taxon>
        <taxon>Hericiaceae</taxon>
        <taxon>Dentipellis</taxon>
    </lineage>
</organism>
<keyword evidence="3 6" id="KW-1133">Transmembrane helix</keyword>
<feature type="transmembrane region" description="Helical" evidence="6">
    <location>
        <begin position="365"/>
        <end position="384"/>
    </location>
</feature>
<accession>A0A4Y9ZAZ1</accession>
<dbReference type="EMBL" id="SEOQ01000071">
    <property type="protein sequence ID" value="TFY71013.1"/>
    <property type="molecule type" value="Genomic_DNA"/>
</dbReference>
<evidence type="ECO:0000256" key="1">
    <source>
        <dbReference type="ARBA" id="ARBA00004141"/>
    </source>
</evidence>
<feature type="region of interest" description="Disordered" evidence="5">
    <location>
        <begin position="448"/>
        <end position="483"/>
    </location>
</feature>
<dbReference type="Proteomes" id="UP000298327">
    <property type="component" value="Unassembled WGS sequence"/>
</dbReference>
<evidence type="ECO:0000313" key="8">
    <source>
        <dbReference type="Proteomes" id="UP000298327"/>
    </source>
</evidence>
<evidence type="ECO:0000256" key="3">
    <source>
        <dbReference type="ARBA" id="ARBA00022989"/>
    </source>
</evidence>
<feature type="compositionally biased region" description="Polar residues" evidence="5">
    <location>
        <begin position="512"/>
        <end position="523"/>
    </location>
</feature>
<keyword evidence="4 6" id="KW-0472">Membrane</keyword>
<proteinExistence type="predicted"/>
<feature type="compositionally biased region" description="Polar residues" evidence="5">
    <location>
        <begin position="694"/>
        <end position="703"/>
    </location>
</feature>
<feature type="compositionally biased region" description="Low complexity" evidence="5">
    <location>
        <begin position="448"/>
        <end position="464"/>
    </location>
</feature>
<name>A0A4Y9ZAZ1_9AGAM</name>
<feature type="transmembrane region" description="Helical" evidence="6">
    <location>
        <begin position="101"/>
        <end position="120"/>
    </location>
</feature>
<evidence type="ECO:0000256" key="6">
    <source>
        <dbReference type="SAM" id="Phobius"/>
    </source>
</evidence>
<feature type="transmembrane region" description="Helical" evidence="6">
    <location>
        <begin position="236"/>
        <end position="256"/>
    </location>
</feature>
<evidence type="ECO:0000313" key="7">
    <source>
        <dbReference type="EMBL" id="TFY71013.1"/>
    </source>
</evidence>
<feature type="region of interest" description="Disordered" evidence="5">
    <location>
        <begin position="500"/>
        <end position="527"/>
    </location>
</feature>
<dbReference type="AlphaFoldDB" id="A0A4Y9ZAZ1"/>
<reference evidence="7 8" key="1">
    <citation type="submission" date="2019-02" db="EMBL/GenBank/DDBJ databases">
        <title>Genome sequencing of the rare red list fungi Dentipellis fragilis.</title>
        <authorList>
            <person name="Buettner E."/>
            <person name="Kellner H."/>
        </authorList>
    </citation>
    <scope>NUCLEOTIDE SEQUENCE [LARGE SCALE GENOMIC DNA]</scope>
    <source>
        <strain evidence="7 8">DSM 105465</strain>
    </source>
</reference>
<dbReference type="OrthoDB" id="6428174at2759"/>
<dbReference type="GO" id="GO:0015095">
    <property type="term" value="F:magnesium ion transmembrane transporter activity"/>
    <property type="evidence" value="ECO:0007669"/>
    <property type="project" value="InterPro"/>
</dbReference>
<keyword evidence="2 6" id="KW-0812">Transmembrane</keyword>
<feature type="transmembrane region" description="Helical" evidence="6">
    <location>
        <begin position="170"/>
        <end position="191"/>
    </location>
</feature>
<feature type="transmembrane region" description="Helical" evidence="6">
    <location>
        <begin position="338"/>
        <end position="358"/>
    </location>
</feature>
<feature type="compositionally biased region" description="Basic and acidic residues" evidence="5">
    <location>
        <begin position="651"/>
        <end position="665"/>
    </location>
</feature>
<feature type="transmembrane region" description="Helical" evidence="6">
    <location>
        <begin position="303"/>
        <end position="323"/>
    </location>
</feature>
<dbReference type="GO" id="GO:0016020">
    <property type="term" value="C:membrane"/>
    <property type="evidence" value="ECO:0007669"/>
    <property type="project" value="UniProtKB-SubCell"/>
</dbReference>
<dbReference type="PANTHER" id="PTHR12570:SF92">
    <property type="entry name" value="SPICHTHYIN, ISOFORM B"/>
    <property type="match status" value="1"/>
</dbReference>
<feature type="region of interest" description="Disordered" evidence="5">
    <location>
        <begin position="545"/>
        <end position="703"/>
    </location>
</feature>
<evidence type="ECO:0000256" key="5">
    <source>
        <dbReference type="SAM" id="MobiDB-lite"/>
    </source>
</evidence>
<evidence type="ECO:0000256" key="4">
    <source>
        <dbReference type="ARBA" id="ARBA00023136"/>
    </source>
</evidence>
<dbReference type="InterPro" id="IPR037185">
    <property type="entry name" value="EmrE-like"/>
</dbReference>
<gene>
    <name evidence="7" type="ORF">EVG20_g1995</name>
</gene>
<evidence type="ECO:0000256" key="2">
    <source>
        <dbReference type="ARBA" id="ARBA00022692"/>
    </source>
</evidence>
<dbReference type="Pfam" id="PF05653">
    <property type="entry name" value="Mg_trans_NIPA"/>
    <property type="match status" value="1"/>
</dbReference>
<protein>
    <recommendedName>
        <fullName evidence="9">DUF803-domain-containing protein</fullName>
    </recommendedName>
</protein>
<dbReference type="SUPFAM" id="SSF103481">
    <property type="entry name" value="Multidrug resistance efflux transporter EmrE"/>
    <property type="match status" value="1"/>
</dbReference>
<feature type="compositionally biased region" description="Polar residues" evidence="5">
    <location>
        <begin position="611"/>
        <end position="627"/>
    </location>
</feature>
<comment type="caution">
    <text evidence="7">The sequence shown here is derived from an EMBL/GenBank/DDBJ whole genome shotgun (WGS) entry which is preliminary data.</text>
</comment>
<feature type="transmembrane region" description="Helical" evidence="6">
    <location>
        <begin position="268"/>
        <end position="291"/>
    </location>
</feature>
<feature type="transmembrane region" description="Helical" evidence="6">
    <location>
        <begin position="197"/>
        <end position="215"/>
    </location>
</feature>
<sequence>MLPYTRFARQASHVDAAVDYPPSSNAPPRPRALPQARLPFQVSPPHKSPALISARPPHVLHLPLSVRLLFRCGRRDQTPKLAQGSSTVASLPFQAECPLQVVGIILAVVSGVLIGCSFVFKKKGLLRSQAGHTAGEGVAYLKSVLWWTGMIMMIAGELCNFAAYAFVEALVVTPLGALSVVISAILSSLFLNEKLTFFGWLGCGLSIIGSTIIALNSPPEPTVGQIREFQKLFLSVGFLVYAGVLIAVALSIIFYFGPKYGSKNMIWHILVCSVIGGISVSVTTGLGSAIVTTAMGDNQFKYWFIYFLLAFVAVTLITEVFYLNKALAMFNTAMVTPTYYVIFTFCSMVTTVVLFQGLKASAQQIITIVMGFLTICVGITILQMSKVDPTEFKSLDRRSTILLQAARKQTEAVEEKNATGIEEPGIDTLRGSFGTFGSIIRARSARRLSQSSRGSSRFAGAAGRYSDLERMPGTPESRKSALGAHDPLAGMKRHQLWDAPMPPHGDSDSERISMQSRPSTARKQTIKFDVEDVVHQYPRTGVAGDASATHEHRLAPHSPGFTPPPPEVLDPVQELVSPPGLEGEDAVRSAPPRIGTHSIDEHRVADPFDGSPSTTTLASFPSTSVTSLYEDAHSQPPQHRRYPRSSSSSRDYPKGDKRDDAEESMRLWNRSSEEDEREEGEGGSSPPMGGIRLVTSSSKPTPF</sequence>
<dbReference type="InterPro" id="IPR008521">
    <property type="entry name" value="Mg_trans_NIPA"/>
</dbReference>
<comment type="subcellular location">
    <subcellularLocation>
        <location evidence="1">Membrane</location>
        <topology evidence="1">Multi-pass membrane protein</topology>
    </subcellularLocation>
</comment>
<keyword evidence="8" id="KW-1185">Reference proteome</keyword>
<dbReference type="PANTHER" id="PTHR12570">
    <property type="match status" value="1"/>
</dbReference>